<dbReference type="InterPro" id="IPR032675">
    <property type="entry name" value="LRR_dom_sf"/>
</dbReference>
<evidence type="ECO:0000256" key="3">
    <source>
        <dbReference type="ARBA" id="ARBA00022729"/>
    </source>
</evidence>
<dbReference type="Gene3D" id="3.80.10.10">
    <property type="entry name" value="Ribonuclease Inhibitor"/>
    <property type="match status" value="1"/>
</dbReference>
<evidence type="ECO:0000313" key="9">
    <source>
        <dbReference type="Proteomes" id="UP001314170"/>
    </source>
</evidence>
<keyword evidence="5" id="KW-0472">Membrane</keyword>
<dbReference type="PANTHER" id="PTHR48063">
    <property type="entry name" value="LRR RECEPTOR-LIKE KINASE"/>
    <property type="match status" value="1"/>
</dbReference>
<keyword evidence="6" id="KW-0675">Receptor</keyword>
<dbReference type="InterPro" id="IPR046956">
    <property type="entry name" value="RLP23-like"/>
</dbReference>
<evidence type="ECO:0000256" key="7">
    <source>
        <dbReference type="ARBA" id="ARBA00023180"/>
    </source>
</evidence>
<evidence type="ECO:0000256" key="2">
    <source>
        <dbReference type="ARBA" id="ARBA00022692"/>
    </source>
</evidence>
<comment type="caution">
    <text evidence="8">The sequence shown here is derived from an EMBL/GenBank/DDBJ whole genome shotgun (WGS) entry which is preliminary data.</text>
</comment>
<dbReference type="AlphaFoldDB" id="A0AAV1QR16"/>
<accession>A0AAV1QR16</accession>
<evidence type="ECO:0000256" key="1">
    <source>
        <dbReference type="ARBA" id="ARBA00004479"/>
    </source>
</evidence>
<dbReference type="SUPFAM" id="SSF52047">
    <property type="entry name" value="RNI-like"/>
    <property type="match status" value="1"/>
</dbReference>
<protein>
    <submittedName>
        <fullName evidence="8">Uncharacterized protein</fullName>
    </submittedName>
</protein>
<dbReference type="GO" id="GO:0016020">
    <property type="term" value="C:membrane"/>
    <property type="evidence" value="ECO:0007669"/>
    <property type="project" value="UniProtKB-SubCell"/>
</dbReference>
<evidence type="ECO:0000256" key="5">
    <source>
        <dbReference type="ARBA" id="ARBA00023136"/>
    </source>
</evidence>
<keyword evidence="3" id="KW-0732">Signal</keyword>
<dbReference type="EMBL" id="CAWUPB010000246">
    <property type="protein sequence ID" value="CAK7324146.1"/>
    <property type="molecule type" value="Genomic_DNA"/>
</dbReference>
<proteinExistence type="predicted"/>
<evidence type="ECO:0000256" key="4">
    <source>
        <dbReference type="ARBA" id="ARBA00022989"/>
    </source>
</evidence>
<dbReference type="Proteomes" id="UP001314170">
    <property type="component" value="Unassembled WGS sequence"/>
</dbReference>
<sequence>MKTYRYVVYGLELEWDRKLCEECKGQGLCLFDDTTKSVSCSKPCNMEHVRSFNVRAIELLHYFPSQTGIGKDSFFLLSMLIGTTNKIIKVLLWLKPWLPVLLVIEPRTWDLSPITLLGVTLFLPLHLSGVPDLSSMLSKLAEDELVALAGDHGLLESLALLVTMNILRSYAEVVSPLAHKDSEDENTYQYVAFGDLKASEVGDSCHVDPVIITIPLDKKNLSYIKNLVHDGPELSVTMLSAMSLSSILEVFLTENTMMPSPILLAHDDEDYEGYLFREAGFGGMIPHQLGNLSNLHYLNLREFLDLSLVNLKKAFDWLVVINNALPSLAQLHLSYCQLPPISPFVGVNLSNLIRRRINSILRYLTRLYFSHLELLNLGFNNLQGEVSSVIGNMTSLIGLDLSDNYDLQFNRGIPASFENLYNLKVLHITEVFEIRRDVFRISLSR</sequence>
<name>A0AAV1QR16_9ROSI</name>
<keyword evidence="9" id="KW-1185">Reference proteome</keyword>
<comment type="subcellular location">
    <subcellularLocation>
        <location evidence="1">Membrane</location>
        <topology evidence="1">Single-pass type I membrane protein</topology>
    </subcellularLocation>
</comment>
<keyword evidence="7" id="KW-0325">Glycoprotein</keyword>
<organism evidence="8 9">
    <name type="scientific">Dovyalis caffra</name>
    <dbReference type="NCBI Taxonomy" id="77055"/>
    <lineage>
        <taxon>Eukaryota</taxon>
        <taxon>Viridiplantae</taxon>
        <taxon>Streptophyta</taxon>
        <taxon>Embryophyta</taxon>
        <taxon>Tracheophyta</taxon>
        <taxon>Spermatophyta</taxon>
        <taxon>Magnoliopsida</taxon>
        <taxon>eudicotyledons</taxon>
        <taxon>Gunneridae</taxon>
        <taxon>Pentapetalae</taxon>
        <taxon>rosids</taxon>
        <taxon>fabids</taxon>
        <taxon>Malpighiales</taxon>
        <taxon>Salicaceae</taxon>
        <taxon>Flacourtieae</taxon>
        <taxon>Dovyalis</taxon>
    </lineage>
</organism>
<keyword evidence="4" id="KW-1133">Transmembrane helix</keyword>
<evidence type="ECO:0000313" key="8">
    <source>
        <dbReference type="EMBL" id="CAK7324146.1"/>
    </source>
</evidence>
<dbReference type="PANTHER" id="PTHR48063:SF112">
    <property type="entry name" value="RECEPTOR LIKE PROTEIN 30-LIKE"/>
    <property type="match status" value="1"/>
</dbReference>
<gene>
    <name evidence="8" type="ORF">DCAF_LOCUS1783</name>
</gene>
<evidence type="ECO:0000256" key="6">
    <source>
        <dbReference type="ARBA" id="ARBA00023170"/>
    </source>
</evidence>
<reference evidence="8 9" key="1">
    <citation type="submission" date="2024-01" db="EMBL/GenBank/DDBJ databases">
        <authorList>
            <person name="Waweru B."/>
        </authorList>
    </citation>
    <scope>NUCLEOTIDE SEQUENCE [LARGE SCALE GENOMIC DNA]</scope>
</reference>
<keyword evidence="2" id="KW-0812">Transmembrane</keyword>